<dbReference type="Gene3D" id="3.30.70.270">
    <property type="match status" value="1"/>
</dbReference>
<dbReference type="GO" id="GO:0006351">
    <property type="term" value="P:DNA-templated transcription"/>
    <property type="evidence" value="ECO:0007669"/>
    <property type="project" value="InterPro"/>
</dbReference>
<keyword evidence="3" id="KW-0808">Transferase</keyword>
<dbReference type="InterPro" id="IPR000605">
    <property type="entry name" value="Helicase_SF3_ssDNA/RNA_vir"/>
</dbReference>
<proteinExistence type="predicted"/>
<evidence type="ECO:0000259" key="14">
    <source>
        <dbReference type="PROSITE" id="PS51874"/>
    </source>
</evidence>
<dbReference type="GO" id="GO:0003968">
    <property type="term" value="F:RNA-directed RNA polymerase activity"/>
    <property type="evidence" value="ECO:0007669"/>
    <property type="project" value="UniProtKB-KW"/>
</dbReference>
<keyword evidence="8" id="KW-0067">ATP-binding</keyword>
<dbReference type="SUPFAM" id="SSF52540">
    <property type="entry name" value="P-loop containing nucleoside triphosphate hydrolases"/>
    <property type="match status" value="1"/>
</dbReference>
<keyword evidence="1" id="KW-0696">RNA-directed RNA polymerase</keyword>
<keyword evidence="5" id="KW-0547">Nucleotide-binding</keyword>
<dbReference type="GO" id="GO:0005524">
    <property type="term" value="F:ATP binding"/>
    <property type="evidence" value="ECO:0007669"/>
    <property type="project" value="UniProtKB-KW"/>
</dbReference>
<evidence type="ECO:0000256" key="4">
    <source>
        <dbReference type="ARBA" id="ARBA00022695"/>
    </source>
</evidence>
<dbReference type="Gene3D" id="2.40.10.10">
    <property type="entry name" value="Trypsin-like serine proteases"/>
    <property type="match status" value="1"/>
</dbReference>
<keyword evidence="6" id="KW-0378">Hydrolase</keyword>
<dbReference type="PROSITE" id="PS51218">
    <property type="entry name" value="SF3_HELICASE_2"/>
    <property type="match status" value="1"/>
</dbReference>
<accession>A0A4D5YI99</accession>
<dbReference type="GO" id="GO:0006508">
    <property type="term" value="P:proteolysis"/>
    <property type="evidence" value="ECO:0007669"/>
    <property type="project" value="UniProtKB-KW"/>
</dbReference>
<organism evidence="15">
    <name type="scientific">Tetranychus urticae-associated dicistrovirus 1</name>
    <dbReference type="NCBI Taxonomy" id="2556098"/>
    <lineage>
        <taxon>Viruses</taxon>
        <taxon>Riboviria</taxon>
        <taxon>Orthornavirae</taxon>
        <taxon>Pisuviricota</taxon>
        <taxon>Pisoniviricetes</taxon>
        <taxon>Picornavirales</taxon>
        <taxon>Dicistroviridae</taxon>
    </lineage>
</organism>
<feature type="region of interest" description="Disordered" evidence="10">
    <location>
        <begin position="918"/>
        <end position="958"/>
    </location>
</feature>
<keyword evidence="11" id="KW-0812">Transmembrane</keyword>
<dbReference type="InterPro" id="IPR043128">
    <property type="entry name" value="Rev_trsase/Diguanyl_cyclase"/>
</dbReference>
<dbReference type="InterPro" id="IPR009003">
    <property type="entry name" value="Peptidase_S1_PA"/>
</dbReference>
<dbReference type="Pfam" id="PF00680">
    <property type="entry name" value="RdRP_1"/>
    <property type="match status" value="1"/>
</dbReference>
<dbReference type="InterPro" id="IPR043502">
    <property type="entry name" value="DNA/RNA_pol_sf"/>
</dbReference>
<evidence type="ECO:0000259" key="13">
    <source>
        <dbReference type="PROSITE" id="PS51218"/>
    </source>
</evidence>
<feature type="domain" description="Peptidase C3" evidence="14">
    <location>
        <begin position="980"/>
        <end position="1211"/>
    </location>
</feature>
<evidence type="ECO:0000259" key="12">
    <source>
        <dbReference type="PROSITE" id="PS50507"/>
    </source>
</evidence>
<evidence type="ECO:0000256" key="8">
    <source>
        <dbReference type="ARBA" id="ARBA00022840"/>
    </source>
</evidence>
<evidence type="ECO:0000256" key="5">
    <source>
        <dbReference type="ARBA" id="ARBA00022741"/>
    </source>
</evidence>
<evidence type="ECO:0000256" key="9">
    <source>
        <dbReference type="ARBA" id="ARBA00022953"/>
    </source>
</evidence>
<evidence type="ECO:0000256" key="2">
    <source>
        <dbReference type="ARBA" id="ARBA00022670"/>
    </source>
</evidence>
<evidence type="ECO:0000313" key="15">
    <source>
        <dbReference type="EMBL" id="QBS55240.1"/>
    </source>
</evidence>
<sequence>MSEIQNLSLYDAMLRALLSVRQNFSARILGPLGLAASSMRSAGISIKEAVCNFVNMLKELICDFLPSLCRSTLDLVCNFMCSFINDRIASLMEFIDVNSRDWRSIIIYLSNVFILIVSFSLPPASFGIMGKLMMAMASCVCILSKSLLATGVNTFFFTLLLKTRPAHQVFSVNLQAEGDTTFRRDFTEWLQQAIMAVSMMGLCIAGLDFPTDKKSLNDFLQRSAILGRSYQTWSIMSEKIVDLFDHSYKMIFKYFYGLDYCSVKSIPDVERLFVRTMQLCKLSEAVRIQSDPDKMEEIEAMYILYHEYLKTYGNDPTIRGHEGSFHKVLTFFYKQVSAKNPKSYVMRQEPVCVVFHGRSGVGKSYLMTPLQQDLCKISGVIGEKGDFTGKIYSRCTEHEFWDGYSGQPIVLYDDFGQQIDSEVKPNPEFFEIIRTVNMFPYQLHSAALETKANNAFRAHFVVCTTNLPTFHPKSIIEPEAFQRRMHLVYEVLIKDEVKGTFGLDDGKLQQYRNTHSLPLSDMSHYTFKNNMTNKLMSYDEIVVEISKKYEKHYVDFQRRQLLAKEKETEKLPEGAFTVDSRWQYQAENFSIPLPIWIRLSSDTRYNLSRMGCDVYDSTYAYLNPTDLIINDITMLKKAVEADSACCLYLSKGQKLSQSVRDLIHEFLMRDDLTISTVKNLNEEFLTSFGRIHYENSSYLKKSFYNLWQALDRFVTFSKTHYSSMIKAIAFIGVATLATVGLAELKKLIFKIKASFVTTRLSKEEVIGLLCSLDIGTSLMSLLLYPKYGFVNTASALLNWYNHYTVHNSYVESCPTCSHHKVIHEGIMLDKDLKRTTQLEDIEHQVQSLRFAVREKLEHIGDDFKLPTMEEKYEAFKTTAQRFKEWVRLINEPGYDGDPYEDLKKYDVLPPKKIRDLQKRKDYTVESPSKESTPTRVKTSYEEELESPSKEHQVSNWRTRYESPDSDISKIFRGVPVKTEGVLSENATQVANLIRKNMYDIRVFFVRDGQQLVKRIGTTTLIRGHKALINYHFIQKCGQYVKEFGQTDSFQMMMCIPEQEEGHEFSVEHLLTAKPVYRGECKTEFYIWQVPKSVPLAADISKHFIHPDNINKLHNGVRLKVVTYEKDGLVLRRVAREGDFIDITTIELEDAMNPDIIHHYPKSAKYSISTQPGDCGAPVIINSTAFAKNILGFHFGGSPGFGTCSVITFKDIEKHIRKEKEGMNINSLDINSQKVELQADFILPLKGSFQQIGKTSRPIVHPVRTTLRPSLVHGFNGPTTMAPALLRSSLTPDGPMIKGLQKNQSSVRLVNPVVLDIAVGSYLEKMDKYPGLEIESRVLTFEEACAGIPGERYFPPLKRSKSAGWPWLFDATKGKTDWLGSTEWDFSSPECQHLRKIVHEAEEQCRLGQVPEAYFIDTLKDEKRSLEKVNAGKTRTFSAAPMHFSILFRKYFLGFIAYISRTRYTNECAVGTNVYSEDWRHLAEELLRFGDDGFTDGDFVNFDGTINYYIFDRIIEIVNRFYADSPQNQLVRRMLWEIITRAPHILYDLVYIVSHGQPSGNPATAPFNSIYVSLAMRYCIGLIDINLLLKFNHYFILMTYGDDFILSVLKKYRHLVNGKTLDARFREIGMGLTDANKQPHDGSFHTLSEIRFLKRGFAYDEELKWWFAPIEPLSITEMCNWIWKEPSDPQSDHG</sequence>
<dbReference type="InterPro" id="IPR001205">
    <property type="entry name" value="RNA-dir_pol_C"/>
</dbReference>
<dbReference type="Pfam" id="PF00910">
    <property type="entry name" value="RNA_helicase"/>
    <property type="match status" value="1"/>
</dbReference>
<evidence type="ECO:0000256" key="1">
    <source>
        <dbReference type="ARBA" id="ARBA00022484"/>
    </source>
</evidence>
<dbReference type="GO" id="GO:0039694">
    <property type="term" value="P:viral RNA genome replication"/>
    <property type="evidence" value="ECO:0007669"/>
    <property type="project" value="InterPro"/>
</dbReference>
<protein>
    <submittedName>
        <fullName evidence="15">Non-structural protein</fullName>
    </submittedName>
</protein>
<dbReference type="InterPro" id="IPR043504">
    <property type="entry name" value="Peptidase_S1_PA_chymotrypsin"/>
</dbReference>
<dbReference type="SUPFAM" id="SSF50494">
    <property type="entry name" value="Trypsin-like serine proteases"/>
    <property type="match status" value="1"/>
</dbReference>
<feature type="compositionally biased region" description="Polar residues" evidence="10">
    <location>
        <begin position="925"/>
        <end position="937"/>
    </location>
</feature>
<dbReference type="GO" id="GO:0003723">
    <property type="term" value="F:RNA binding"/>
    <property type="evidence" value="ECO:0007669"/>
    <property type="project" value="InterPro"/>
</dbReference>
<keyword evidence="7" id="KW-0788">Thiol protease</keyword>
<keyword evidence="11" id="KW-0472">Membrane</keyword>
<dbReference type="InterPro" id="IPR007094">
    <property type="entry name" value="RNA-dir_pol_PSvirus"/>
</dbReference>
<feature type="domain" description="SF3 helicase" evidence="13">
    <location>
        <begin position="326"/>
        <end position="506"/>
    </location>
</feature>
<dbReference type="InterPro" id="IPR027417">
    <property type="entry name" value="P-loop_NTPase"/>
</dbReference>
<dbReference type="PROSITE" id="PS50507">
    <property type="entry name" value="RDRP_SSRNA_POS"/>
    <property type="match status" value="1"/>
</dbReference>
<evidence type="ECO:0000256" key="3">
    <source>
        <dbReference type="ARBA" id="ARBA00022679"/>
    </source>
</evidence>
<feature type="compositionally biased region" description="Basic and acidic residues" evidence="10">
    <location>
        <begin position="946"/>
        <end position="958"/>
    </location>
</feature>
<dbReference type="GO" id="GO:0003724">
    <property type="term" value="F:RNA helicase activity"/>
    <property type="evidence" value="ECO:0007669"/>
    <property type="project" value="InterPro"/>
</dbReference>
<dbReference type="InterPro" id="IPR044067">
    <property type="entry name" value="PCV_3C_PRO"/>
</dbReference>
<evidence type="ECO:0000256" key="6">
    <source>
        <dbReference type="ARBA" id="ARBA00022801"/>
    </source>
</evidence>
<dbReference type="EMBL" id="MK533147">
    <property type="protein sequence ID" value="QBS55240.1"/>
    <property type="molecule type" value="Genomic_RNA"/>
</dbReference>
<dbReference type="GO" id="GO:0004197">
    <property type="term" value="F:cysteine-type endopeptidase activity"/>
    <property type="evidence" value="ECO:0007669"/>
    <property type="project" value="InterPro"/>
</dbReference>
<keyword evidence="11" id="KW-1133">Transmembrane helix</keyword>
<reference evidence="15" key="1">
    <citation type="journal article" date="2019" name="Viruses">
        <title>A New Prevalent Densovirus Discovered in Acari. Insight from Metagenomics in Viral Communities Associated with Two-Spotted Mite (Tetranychus urticae) Populations.</title>
        <authorList>
            <person name="Francois S."/>
            <person name="Mutuel D."/>
            <person name="Duncan A.B."/>
            <person name="Rodrigues L.R."/>
            <person name="Danzelle C."/>
            <person name="Lefevre S."/>
            <person name="Santos I."/>
            <person name="Frayssinet M."/>
            <person name="Fernandez E."/>
            <person name="Filloux D."/>
            <person name="Roumagnac P."/>
            <person name="Froissart R."/>
            <person name="Ogliastro M."/>
        </authorList>
    </citation>
    <scope>NUCLEOTIDE SEQUENCE</scope>
    <source>
        <strain evidence="15">Lisbon</strain>
    </source>
</reference>
<keyword evidence="4" id="KW-0548">Nucleotidyltransferase</keyword>
<dbReference type="PROSITE" id="PS51874">
    <property type="entry name" value="PCV_3C_PRO"/>
    <property type="match status" value="1"/>
</dbReference>
<evidence type="ECO:0000256" key="10">
    <source>
        <dbReference type="SAM" id="MobiDB-lite"/>
    </source>
</evidence>
<keyword evidence="9" id="KW-0693">Viral RNA replication</keyword>
<dbReference type="InterPro" id="IPR014759">
    <property type="entry name" value="Helicase_SF3_ssRNA_vir"/>
</dbReference>
<name>A0A4D5YI99_9VIRU</name>
<dbReference type="SUPFAM" id="SSF56672">
    <property type="entry name" value="DNA/RNA polymerases"/>
    <property type="match status" value="1"/>
</dbReference>
<evidence type="ECO:0000256" key="7">
    <source>
        <dbReference type="ARBA" id="ARBA00022807"/>
    </source>
</evidence>
<evidence type="ECO:0000256" key="11">
    <source>
        <dbReference type="SAM" id="Phobius"/>
    </source>
</evidence>
<feature type="transmembrane region" description="Helical" evidence="11">
    <location>
        <begin position="105"/>
        <end position="126"/>
    </location>
</feature>
<keyword evidence="2" id="KW-0645">Protease</keyword>
<feature type="domain" description="RdRp catalytic" evidence="12">
    <location>
        <begin position="1491"/>
        <end position="1615"/>
    </location>
</feature>